<feature type="active site" description="Charge relay system" evidence="5">
    <location>
        <position position="193"/>
    </location>
</feature>
<organism evidence="7 8">
    <name type="scientific">Calidifontibacillus erzurumensis</name>
    <dbReference type="NCBI Taxonomy" id="2741433"/>
    <lineage>
        <taxon>Bacteria</taxon>
        <taxon>Bacillati</taxon>
        <taxon>Bacillota</taxon>
        <taxon>Bacilli</taxon>
        <taxon>Bacillales</taxon>
        <taxon>Bacillaceae</taxon>
        <taxon>Calidifontibacillus/Schinkia group</taxon>
        <taxon>Calidifontibacillus</taxon>
    </lineage>
</organism>
<reference evidence="7" key="1">
    <citation type="submission" date="2020-06" db="EMBL/GenBank/DDBJ databases">
        <title>A novel thermopfilic bacterium from Erzurum, Turkey.</title>
        <authorList>
            <person name="Adiguzel A."/>
            <person name="Ay H."/>
            <person name="Baltaci M.O."/>
        </authorList>
    </citation>
    <scope>NUCLEOTIDE SEQUENCE</scope>
    <source>
        <strain evidence="7">P2</strain>
    </source>
</reference>
<dbReference type="EMBL" id="JABTTE010000006">
    <property type="protein sequence ID" value="NSL51404.1"/>
    <property type="molecule type" value="Genomic_DNA"/>
</dbReference>
<feature type="domain" description="Peptidase S8/S53" evidence="6">
    <location>
        <begin position="7"/>
        <end position="222"/>
    </location>
</feature>
<evidence type="ECO:0000256" key="4">
    <source>
        <dbReference type="ARBA" id="ARBA00022825"/>
    </source>
</evidence>
<sequence>MNSFYTGRGVTIAVIDSGINQYHSHVQGVKDGIQIRVNRERYIEYHHDFRDRLGHGTAVAAAIKGIAKDADLIGVKIFDDKLAAYPSVLAEAIEWSIENNVQIIHLSLGLDQDYEMIRTACKAACEKNIAIVSAIDRSRGIIYPGVYPGVFAVQAGEVKRDEWAIDHNNTFIACGFPRELKGNAQLYNMHGHSFAAAHFTAHLALIFEENPTWTSRELWEHVYSSINHNF</sequence>
<dbReference type="PRINTS" id="PR00723">
    <property type="entry name" value="SUBTILISIN"/>
</dbReference>
<accession>A0A8J8GD90</accession>
<dbReference type="GO" id="GO:0006508">
    <property type="term" value="P:proteolysis"/>
    <property type="evidence" value="ECO:0007669"/>
    <property type="project" value="UniProtKB-KW"/>
</dbReference>
<dbReference type="PANTHER" id="PTHR43806">
    <property type="entry name" value="PEPTIDASE S8"/>
    <property type="match status" value="1"/>
</dbReference>
<dbReference type="PROSITE" id="PS51892">
    <property type="entry name" value="SUBTILASE"/>
    <property type="match status" value="1"/>
</dbReference>
<dbReference type="Proteomes" id="UP000625804">
    <property type="component" value="Unassembled WGS sequence"/>
</dbReference>
<dbReference type="InterPro" id="IPR023827">
    <property type="entry name" value="Peptidase_S8_Asp-AS"/>
</dbReference>
<comment type="similarity">
    <text evidence="1 5">Belongs to the peptidase S8 family.</text>
</comment>
<dbReference type="Pfam" id="PF00082">
    <property type="entry name" value="Peptidase_S8"/>
    <property type="match status" value="1"/>
</dbReference>
<dbReference type="Gene3D" id="3.40.50.200">
    <property type="entry name" value="Peptidase S8/S53 domain"/>
    <property type="match status" value="1"/>
</dbReference>
<dbReference type="InterPro" id="IPR050131">
    <property type="entry name" value="Peptidase_S8_subtilisin-like"/>
</dbReference>
<keyword evidence="4 5" id="KW-0720">Serine protease</keyword>
<evidence type="ECO:0000256" key="3">
    <source>
        <dbReference type="ARBA" id="ARBA00022801"/>
    </source>
</evidence>
<keyword evidence="3 5" id="KW-0378">Hydrolase</keyword>
<dbReference type="InterPro" id="IPR000209">
    <property type="entry name" value="Peptidase_S8/S53_dom"/>
</dbReference>
<evidence type="ECO:0000259" key="6">
    <source>
        <dbReference type="Pfam" id="PF00082"/>
    </source>
</evidence>
<name>A0A8J8GD90_9BACI</name>
<keyword evidence="8" id="KW-1185">Reference proteome</keyword>
<dbReference type="GO" id="GO:0004252">
    <property type="term" value="F:serine-type endopeptidase activity"/>
    <property type="evidence" value="ECO:0007669"/>
    <property type="project" value="UniProtKB-UniRule"/>
</dbReference>
<evidence type="ECO:0000256" key="1">
    <source>
        <dbReference type="ARBA" id="ARBA00011073"/>
    </source>
</evidence>
<evidence type="ECO:0000256" key="2">
    <source>
        <dbReference type="ARBA" id="ARBA00022670"/>
    </source>
</evidence>
<comment type="caution">
    <text evidence="7">The sequence shown here is derived from an EMBL/GenBank/DDBJ whole genome shotgun (WGS) entry which is preliminary data.</text>
</comment>
<dbReference type="PANTHER" id="PTHR43806:SF11">
    <property type="entry name" value="CEREVISIN-RELATED"/>
    <property type="match status" value="1"/>
</dbReference>
<evidence type="ECO:0000313" key="8">
    <source>
        <dbReference type="Proteomes" id="UP000625804"/>
    </source>
</evidence>
<feature type="active site" description="Charge relay system" evidence="5">
    <location>
        <position position="16"/>
    </location>
</feature>
<gene>
    <name evidence="7" type="ORF">HR057_06435</name>
</gene>
<feature type="active site" description="Charge relay system" evidence="5">
    <location>
        <position position="55"/>
    </location>
</feature>
<dbReference type="SUPFAM" id="SSF52743">
    <property type="entry name" value="Subtilisin-like"/>
    <property type="match status" value="1"/>
</dbReference>
<dbReference type="AlphaFoldDB" id="A0A8J8GD90"/>
<evidence type="ECO:0000256" key="5">
    <source>
        <dbReference type="PROSITE-ProRule" id="PRU01240"/>
    </source>
</evidence>
<protein>
    <submittedName>
        <fullName evidence="7">S8 family serine peptidase</fullName>
    </submittedName>
</protein>
<dbReference type="InterPro" id="IPR036852">
    <property type="entry name" value="Peptidase_S8/S53_dom_sf"/>
</dbReference>
<dbReference type="InterPro" id="IPR015500">
    <property type="entry name" value="Peptidase_S8_subtilisin-rel"/>
</dbReference>
<evidence type="ECO:0000313" key="7">
    <source>
        <dbReference type="EMBL" id="NSL51404.1"/>
    </source>
</evidence>
<keyword evidence="2 5" id="KW-0645">Protease</keyword>
<dbReference type="PROSITE" id="PS00136">
    <property type="entry name" value="SUBTILASE_ASP"/>
    <property type="match status" value="1"/>
</dbReference>
<proteinExistence type="inferred from homology"/>